<keyword evidence="6" id="KW-1185">Reference proteome</keyword>
<dbReference type="Pfam" id="PF13354">
    <property type="entry name" value="Beta-lactamase2"/>
    <property type="match status" value="2"/>
</dbReference>
<dbReference type="EMBL" id="JACJLU010000003">
    <property type="protein sequence ID" value="MBM6831199.1"/>
    <property type="molecule type" value="Genomic_DNA"/>
</dbReference>
<dbReference type="GO" id="GO:0016787">
    <property type="term" value="F:hydrolase activity"/>
    <property type="evidence" value="ECO:0007669"/>
    <property type="project" value="UniProtKB-KW"/>
</dbReference>
<dbReference type="InterPro" id="IPR018337">
    <property type="entry name" value="Cell_wall/Cho-bd_repeat"/>
</dbReference>
<dbReference type="RefSeq" id="WP_204685245.1">
    <property type="nucleotide sequence ID" value="NZ_JACJLU010000003.1"/>
</dbReference>
<proteinExistence type="predicted"/>
<feature type="domain" description="Beta-lactamase class A catalytic" evidence="4">
    <location>
        <begin position="236"/>
        <end position="380"/>
    </location>
</feature>
<keyword evidence="3" id="KW-1133">Transmembrane helix</keyword>
<feature type="domain" description="Beta-lactamase class A catalytic" evidence="4">
    <location>
        <begin position="188"/>
        <end position="230"/>
    </location>
</feature>
<accession>A0ABS2FN50</accession>
<dbReference type="SUPFAM" id="SSF69360">
    <property type="entry name" value="Cell wall binding repeat"/>
    <property type="match status" value="1"/>
</dbReference>
<keyword evidence="3" id="KW-0812">Transmembrane</keyword>
<feature type="transmembrane region" description="Helical" evidence="3">
    <location>
        <begin position="16"/>
        <end position="34"/>
    </location>
</feature>
<dbReference type="Gene3D" id="3.40.710.10">
    <property type="entry name" value="DD-peptidase/beta-lactamase superfamily"/>
    <property type="match status" value="1"/>
</dbReference>
<evidence type="ECO:0000313" key="6">
    <source>
        <dbReference type="Proteomes" id="UP000775500"/>
    </source>
</evidence>
<dbReference type="SUPFAM" id="SSF56601">
    <property type="entry name" value="beta-lactamase/transpeptidase-like"/>
    <property type="match status" value="1"/>
</dbReference>
<dbReference type="Proteomes" id="UP000775500">
    <property type="component" value="Unassembled WGS sequence"/>
</dbReference>
<comment type="caution">
    <text evidence="5">The sequence shown here is derived from an EMBL/GenBank/DDBJ whole genome shotgun (WGS) entry which is preliminary data.</text>
</comment>
<dbReference type="PANTHER" id="PTHR35333:SF3">
    <property type="entry name" value="BETA-LACTAMASE-TYPE TRANSPEPTIDASE FOLD CONTAINING PROTEIN"/>
    <property type="match status" value="1"/>
</dbReference>
<gene>
    <name evidence="5" type="ORF">H5982_03620</name>
</gene>
<dbReference type="InterPro" id="IPR045155">
    <property type="entry name" value="Beta-lactam_cat"/>
</dbReference>
<dbReference type="PANTHER" id="PTHR35333">
    <property type="entry name" value="BETA-LACTAMASE"/>
    <property type="match status" value="1"/>
</dbReference>
<keyword evidence="5" id="KW-0378">Hydrolase</keyword>
<name>A0ABS2FN50_9FIRM</name>
<evidence type="ECO:0000256" key="3">
    <source>
        <dbReference type="SAM" id="Phobius"/>
    </source>
</evidence>
<protein>
    <submittedName>
        <fullName evidence="5">Serine hydrolase</fullName>
    </submittedName>
</protein>
<evidence type="ECO:0000313" key="5">
    <source>
        <dbReference type="EMBL" id="MBM6831199.1"/>
    </source>
</evidence>
<evidence type="ECO:0000256" key="1">
    <source>
        <dbReference type="ARBA" id="ARBA00022737"/>
    </source>
</evidence>
<sequence length="406" mass="45742">MPSRQQINAFLRQYRIFLILIVCLFFMLCSLLLINRSGFHNASLFDHHKIYIHEDGSQASGMTEIDGDWYYFDPDSGYMYTGLLETEEGTYYFLEDGKQAYGVQTIEGETYFFQEDGTMAQNTFYEIKDGDQAYTAYFLDNGTMAKGEVEIEGTFYQFDKNGQIQISSTELEKQIETIQSNYSGLAEVYFKDLNSGTTIQTGNVSMYPCSIIKIFVMATVYSQIQEGNLEKSDCETYLENMIIDSDNASYNVLVSMLGNGDPHVGTTVVNQYCTSLGLEDTAIYHGLVPGEGYFEGAHENTTTPADVANLLEMIYNEEIISTKACQEMTKLLKQCADDRGIVASLPEEIECAHKSGWALANYLDGGIVYAPFGDYLLVTFSDSSYQSFCQEISDCVYQYLLELSNF</sequence>
<evidence type="ECO:0000259" key="4">
    <source>
        <dbReference type="Pfam" id="PF13354"/>
    </source>
</evidence>
<dbReference type="InterPro" id="IPR012338">
    <property type="entry name" value="Beta-lactam/transpept-like"/>
</dbReference>
<dbReference type="Pfam" id="PF19127">
    <property type="entry name" value="Choline_bind_3"/>
    <property type="match status" value="1"/>
</dbReference>
<dbReference type="Gene3D" id="2.10.270.10">
    <property type="entry name" value="Cholin Binding"/>
    <property type="match status" value="2"/>
</dbReference>
<evidence type="ECO:0000256" key="2">
    <source>
        <dbReference type="PROSITE-ProRule" id="PRU00591"/>
    </source>
</evidence>
<keyword evidence="3" id="KW-0472">Membrane</keyword>
<reference evidence="5 6" key="1">
    <citation type="journal article" date="2021" name="Sci. Rep.">
        <title>The distribution of antibiotic resistance genes in chicken gut microbiota commensals.</title>
        <authorList>
            <person name="Juricova H."/>
            <person name="Matiasovicova J."/>
            <person name="Kubasova T."/>
            <person name="Cejkova D."/>
            <person name="Rychlik I."/>
        </authorList>
    </citation>
    <scope>NUCLEOTIDE SEQUENCE [LARGE SCALE GENOMIC DNA]</scope>
    <source>
        <strain evidence="5 6">An423</strain>
    </source>
</reference>
<dbReference type="PROSITE" id="PS51170">
    <property type="entry name" value="CW"/>
    <property type="match status" value="1"/>
</dbReference>
<dbReference type="Pfam" id="PF01473">
    <property type="entry name" value="Choline_bind_1"/>
    <property type="match status" value="1"/>
</dbReference>
<organism evidence="5 6">
    <name type="scientific">Faecalicoccus acidiformans</name>
    <dbReference type="NCBI Taxonomy" id="915173"/>
    <lineage>
        <taxon>Bacteria</taxon>
        <taxon>Bacillati</taxon>
        <taxon>Bacillota</taxon>
        <taxon>Erysipelotrichia</taxon>
        <taxon>Erysipelotrichales</taxon>
        <taxon>Erysipelotrichaceae</taxon>
        <taxon>Faecalicoccus</taxon>
    </lineage>
</organism>
<keyword evidence="1" id="KW-0677">Repeat</keyword>
<dbReference type="InterPro" id="IPR000871">
    <property type="entry name" value="Beta-lactam_class-A"/>
</dbReference>
<feature type="repeat" description="Cell wall-binding" evidence="2">
    <location>
        <begin position="59"/>
        <end position="78"/>
    </location>
</feature>